<comment type="caution">
    <text evidence="1">The sequence shown here is derived from an EMBL/GenBank/DDBJ whole genome shotgun (WGS) entry which is preliminary data.</text>
</comment>
<gene>
    <name evidence="1" type="ORF">BaRGS_00012562</name>
</gene>
<evidence type="ECO:0000313" key="2">
    <source>
        <dbReference type="Proteomes" id="UP001519460"/>
    </source>
</evidence>
<accession>A0ABD0LAI3</accession>
<proteinExistence type="predicted"/>
<reference evidence="1 2" key="1">
    <citation type="journal article" date="2023" name="Sci. Data">
        <title>Genome assembly of the Korean intertidal mud-creeper Batillaria attramentaria.</title>
        <authorList>
            <person name="Patra A.K."/>
            <person name="Ho P.T."/>
            <person name="Jun S."/>
            <person name="Lee S.J."/>
            <person name="Kim Y."/>
            <person name="Won Y.J."/>
        </authorList>
    </citation>
    <scope>NUCLEOTIDE SEQUENCE [LARGE SCALE GENOMIC DNA]</scope>
    <source>
        <strain evidence="1">Wonlab-2016</strain>
    </source>
</reference>
<dbReference type="Proteomes" id="UP001519460">
    <property type="component" value="Unassembled WGS sequence"/>
</dbReference>
<evidence type="ECO:0000313" key="1">
    <source>
        <dbReference type="EMBL" id="KAK7496152.1"/>
    </source>
</evidence>
<organism evidence="1 2">
    <name type="scientific">Batillaria attramentaria</name>
    <dbReference type="NCBI Taxonomy" id="370345"/>
    <lineage>
        <taxon>Eukaryota</taxon>
        <taxon>Metazoa</taxon>
        <taxon>Spiralia</taxon>
        <taxon>Lophotrochozoa</taxon>
        <taxon>Mollusca</taxon>
        <taxon>Gastropoda</taxon>
        <taxon>Caenogastropoda</taxon>
        <taxon>Sorbeoconcha</taxon>
        <taxon>Cerithioidea</taxon>
        <taxon>Batillariidae</taxon>
        <taxon>Batillaria</taxon>
    </lineage>
</organism>
<keyword evidence="2" id="KW-1185">Reference proteome</keyword>
<dbReference type="EMBL" id="JACVVK020000069">
    <property type="protein sequence ID" value="KAK7496152.1"/>
    <property type="molecule type" value="Genomic_DNA"/>
</dbReference>
<protein>
    <submittedName>
        <fullName evidence="1">Uncharacterized protein</fullName>
    </submittedName>
</protein>
<name>A0ABD0LAI3_9CAEN</name>
<dbReference type="AlphaFoldDB" id="A0ABD0LAI3"/>
<sequence>MNRERGDREEGGKGWGVVGLRGARLWGGMGCLCWGSAGGGQGVREGWGGSFGNSLCTPMAAVVTKHFESKHLPKDRESEFVGYLNEILGENNLIQMLKK</sequence>